<proteinExistence type="predicted"/>
<sequence>MGFATPNRDAVAALEVDCVRVSQVSKTLLCAPAPAESVAPTPTCVAAVNAPESTCVQVSGVVDTLLRPPTSTNNRRGGAEIVEKIVEKNIEKNWKFHTAADTAAAATRTSLRASATPGRRAVGTGVCAGATTTPSDDWETRQIYKRSVPYPTAILHACGNPENLDGGRSGSGKRTGLYGDFNFTQDEYVRWTPPRTERVELCCCQDESATVSNWLRRLEHLWDICAWNSLGVVFTCASSWGRLTPAGVLRPFGGSCISVGDVAVMDLDFTAAGPDASHPGQGVVGWRQMQGALEALGCECTAEWVAHHYRLVVWKLARLECNWWRSVVLRGDWVGQLRSHPCACAVCGH</sequence>
<reference evidence="1" key="2">
    <citation type="submission" date="2014-07" db="EMBL/GenBank/DDBJ databases">
        <authorList>
            <person name="Hull J."/>
        </authorList>
    </citation>
    <scope>NUCLEOTIDE SEQUENCE</scope>
</reference>
<accession>A0A0A9YKR4</accession>
<dbReference type="GO" id="GO:0016874">
    <property type="term" value="F:ligase activity"/>
    <property type="evidence" value="ECO:0007669"/>
    <property type="project" value="UniProtKB-KW"/>
</dbReference>
<protein>
    <submittedName>
        <fullName evidence="1">DNA ligase 1</fullName>
    </submittedName>
</protein>
<dbReference type="EMBL" id="GBHO01011383">
    <property type="protein sequence ID" value="JAG32221.1"/>
    <property type="molecule type" value="Transcribed_RNA"/>
</dbReference>
<dbReference type="InterPro" id="IPR036315">
    <property type="entry name" value="BRCA2_hlx_sf"/>
</dbReference>
<name>A0A0A9YKR4_LYGHE</name>
<keyword evidence="1" id="KW-0436">Ligase</keyword>
<gene>
    <name evidence="1" type="primary">DNA-ligI_2</name>
    <name evidence="1" type="ORF">CM83_101469</name>
    <name evidence="2" type="ORF">g.37515</name>
</gene>
<evidence type="ECO:0000313" key="1">
    <source>
        <dbReference type="EMBL" id="JAG32221.1"/>
    </source>
</evidence>
<dbReference type="SUPFAM" id="SSF81872">
    <property type="entry name" value="BRCA2 helical domain"/>
    <property type="match status" value="1"/>
</dbReference>
<reference evidence="1" key="1">
    <citation type="journal article" date="2014" name="PLoS ONE">
        <title>Transcriptome-Based Identification of ABC Transporters in the Western Tarnished Plant Bug Lygus hesperus.</title>
        <authorList>
            <person name="Hull J.J."/>
            <person name="Chaney K."/>
            <person name="Geib S.M."/>
            <person name="Fabrick J.A."/>
            <person name="Brent C.S."/>
            <person name="Walsh D."/>
            <person name="Lavine L.C."/>
        </authorList>
    </citation>
    <scope>NUCLEOTIDE SEQUENCE</scope>
</reference>
<dbReference type="AlphaFoldDB" id="A0A0A9YKR4"/>
<organism evidence="1">
    <name type="scientific">Lygus hesperus</name>
    <name type="common">Western plant bug</name>
    <dbReference type="NCBI Taxonomy" id="30085"/>
    <lineage>
        <taxon>Eukaryota</taxon>
        <taxon>Metazoa</taxon>
        <taxon>Ecdysozoa</taxon>
        <taxon>Arthropoda</taxon>
        <taxon>Hexapoda</taxon>
        <taxon>Insecta</taxon>
        <taxon>Pterygota</taxon>
        <taxon>Neoptera</taxon>
        <taxon>Paraneoptera</taxon>
        <taxon>Hemiptera</taxon>
        <taxon>Heteroptera</taxon>
        <taxon>Panheteroptera</taxon>
        <taxon>Cimicomorpha</taxon>
        <taxon>Miridae</taxon>
        <taxon>Mirini</taxon>
        <taxon>Lygus</taxon>
    </lineage>
</organism>
<reference evidence="2" key="3">
    <citation type="journal article" date="2016" name="Gigascience">
        <title>De novo construction of an expanded transcriptome assembly for the western tarnished plant bug, Lygus hesperus.</title>
        <authorList>
            <person name="Tassone E.E."/>
            <person name="Geib S.M."/>
            <person name="Hall B."/>
            <person name="Fabrick J.A."/>
            <person name="Brent C.S."/>
            <person name="Hull J.J."/>
        </authorList>
    </citation>
    <scope>NUCLEOTIDE SEQUENCE</scope>
</reference>
<evidence type="ECO:0000313" key="2">
    <source>
        <dbReference type="EMBL" id="JAQ05044.1"/>
    </source>
</evidence>
<dbReference type="EMBL" id="GDHC01013585">
    <property type="protein sequence ID" value="JAQ05044.1"/>
    <property type="molecule type" value="Transcribed_RNA"/>
</dbReference>